<protein>
    <submittedName>
        <fullName evidence="3">DUF998 domain-containing protein</fullName>
    </submittedName>
</protein>
<feature type="transmembrane region" description="Helical" evidence="1">
    <location>
        <begin position="137"/>
        <end position="159"/>
    </location>
</feature>
<keyword evidence="1" id="KW-1133">Transmembrane helix</keyword>
<feature type="transmembrane region" description="Helical" evidence="1">
    <location>
        <begin position="57"/>
        <end position="83"/>
    </location>
</feature>
<dbReference type="Pfam" id="PF06197">
    <property type="entry name" value="DUF998"/>
    <property type="match status" value="1"/>
</dbReference>
<dbReference type="AlphaFoldDB" id="A0A1A0MSC0"/>
<dbReference type="Proteomes" id="UP000294929">
    <property type="component" value="Unassembled WGS sequence"/>
</dbReference>
<dbReference type="OrthoDB" id="3406108at2"/>
<accession>A0A1A0MSC0</accession>
<evidence type="ECO:0000313" key="2">
    <source>
        <dbReference type="EMBL" id="OBA87678.1"/>
    </source>
</evidence>
<feature type="transmembrane region" description="Helical" evidence="1">
    <location>
        <begin position="203"/>
        <end position="220"/>
    </location>
</feature>
<name>A0A1A0MSC0_MYCMU</name>
<dbReference type="RefSeq" id="WP_061001405.1">
    <property type="nucleotide sequence ID" value="NZ_LSKA01000147.1"/>
</dbReference>
<gene>
    <name evidence="2" type="ORF">A5642_19145</name>
    <name evidence="3" type="ORF">EUA03_24590</name>
</gene>
<dbReference type="InterPro" id="IPR009339">
    <property type="entry name" value="DUF998"/>
</dbReference>
<sequence>MAATVTYTRFRPALRPWTVAVLAGLLGYCDFPLQWVVGSPLSPTRSYISELAVAGQPYYQVFRIGDLVAGIGLAILAGVLVIWHPSSPMRLGSTALAVAAATSIVDALSPMSCAPSVDPRCWAADHAALSTQLSQLHTVSGVVGFTAVLFAMAAYGIALSSRPATRHLGSAGLTCAAIGAILGGIEIGTALADTDWTGLFERIHVALVGTFLLTLTFVVARATSPATRRSVVSSLPH</sequence>
<comment type="caution">
    <text evidence="2">The sequence shown here is derived from an EMBL/GenBank/DDBJ whole genome shotgun (WGS) entry which is preliminary data.</text>
</comment>
<evidence type="ECO:0000313" key="4">
    <source>
        <dbReference type="Proteomes" id="UP000093962"/>
    </source>
</evidence>
<keyword evidence="1" id="KW-0472">Membrane</keyword>
<dbReference type="Proteomes" id="UP000093962">
    <property type="component" value="Unassembled WGS sequence"/>
</dbReference>
<evidence type="ECO:0000313" key="5">
    <source>
        <dbReference type="Proteomes" id="UP000294929"/>
    </source>
</evidence>
<keyword evidence="1" id="KW-0812">Transmembrane</keyword>
<proteinExistence type="predicted"/>
<dbReference type="EMBL" id="LZSF01000121">
    <property type="protein sequence ID" value="OBA87678.1"/>
    <property type="molecule type" value="Genomic_DNA"/>
</dbReference>
<dbReference type="EMBL" id="SDLO01000031">
    <property type="protein sequence ID" value="TDK84805.1"/>
    <property type="molecule type" value="Genomic_DNA"/>
</dbReference>
<feature type="transmembrane region" description="Helical" evidence="1">
    <location>
        <begin position="171"/>
        <end position="191"/>
    </location>
</feature>
<evidence type="ECO:0000313" key="3">
    <source>
        <dbReference type="EMBL" id="TDK84805.1"/>
    </source>
</evidence>
<reference evidence="2 4" key="1">
    <citation type="submission" date="2016-06" db="EMBL/GenBank/DDBJ databases">
        <authorList>
            <person name="Kjaerup R.B."/>
            <person name="Dalgaard T.S."/>
            <person name="Juul-Madsen H.R."/>
        </authorList>
    </citation>
    <scope>NUCLEOTIDE SEQUENCE [LARGE SCALE GENOMIC DNA]</scope>
    <source>
        <strain evidence="2 4">1199456.5</strain>
    </source>
</reference>
<organism evidence="2 4">
    <name type="scientific">Mycolicibacterium mucogenicum</name>
    <name type="common">Mycobacterium mucogenicum</name>
    <dbReference type="NCBI Taxonomy" id="56689"/>
    <lineage>
        <taxon>Bacteria</taxon>
        <taxon>Bacillati</taxon>
        <taxon>Actinomycetota</taxon>
        <taxon>Actinomycetes</taxon>
        <taxon>Mycobacteriales</taxon>
        <taxon>Mycobacteriaceae</taxon>
        <taxon>Mycolicibacterium</taxon>
    </lineage>
</organism>
<evidence type="ECO:0000256" key="1">
    <source>
        <dbReference type="SAM" id="Phobius"/>
    </source>
</evidence>
<reference evidence="3 5" key="2">
    <citation type="submission" date="2019-01" db="EMBL/GenBank/DDBJ databases">
        <title>High-quality-draft genome sequences of five non-tuberculosis mycobacteriaceae isolated from a nosocomial environment.</title>
        <authorList>
            <person name="Tiago I."/>
            <person name="Alarico S."/>
            <person name="Pereira S.G."/>
            <person name="Coelho C."/>
            <person name="Maranha A."/>
            <person name="Empadinhas N."/>
        </authorList>
    </citation>
    <scope>NUCLEOTIDE SEQUENCE [LARGE SCALE GENOMIC DNA]</scope>
    <source>
        <strain evidence="3 5">24AIII</strain>
    </source>
</reference>